<reference evidence="1" key="1">
    <citation type="journal article" date="2020" name="bioRxiv">
        <title>Whole genome comparisons of ergot fungi reveals the divergence and evolution of species within the genus Claviceps are the result of varying mechanisms driving genome evolution and host range expansion.</title>
        <authorList>
            <person name="Wyka S.A."/>
            <person name="Mondo S.J."/>
            <person name="Liu M."/>
            <person name="Dettman J."/>
            <person name="Nalam V."/>
            <person name="Broders K.D."/>
        </authorList>
    </citation>
    <scope>NUCLEOTIDE SEQUENCE</scope>
    <source>
        <strain evidence="1">CCC 489</strain>
    </source>
</reference>
<dbReference type="AlphaFoldDB" id="A0A8K0NKT5"/>
<dbReference type="Pfam" id="PF13350">
    <property type="entry name" value="Y_phosphatase3"/>
    <property type="match status" value="1"/>
</dbReference>
<dbReference type="Gene3D" id="3.90.190.10">
    <property type="entry name" value="Protein tyrosine phosphatase superfamily"/>
    <property type="match status" value="1"/>
</dbReference>
<evidence type="ECO:0000313" key="1">
    <source>
        <dbReference type="EMBL" id="KAG5928624.1"/>
    </source>
</evidence>
<organism evidence="1 2">
    <name type="scientific">Claviceps africana</name>
    <dbReference type="NCBI Taxonomy" id="83212"/>
    <lineage>
        <taxon>Eukaryota</taxon>
        <taxon>Fungi</taxon>
        <taxon>Dikarya</taxon>
        <taxon>Ascomycota</taxon>
        <taxon>Pezizomycotina</taxon>
        <taxon>Sordariomycetes</taxon>
        <taxon>Hypocreomycetidae</taxon>
        <taxon>Hypocreales</taxon>
        <taxon>Clavicipitaceae</taxon>
        <taxon>Claviceps</taxon>
    </lineage>
</organism>
<comment type="caution">
    <text evidence="1">The sequence shown here is derived from an EMBL/GenBank/DDBJ whole genome shotgun (WGS) entry which is preliminary data.</text>
</comment>
<proteinExistence type="predicted"/>
<gene>
    <name evidence="1" type="ORF">E4U42_000285</name>
</gene>
<accession>A0A8K0NKT5</accession>
<sequence>MPAPALARRVDALCRCHPQSMLAFLRLLRDTCGGAAGYATRLCRLTESDVAALATLLTVAT</sequence>
<dbReference type="InterPro" id="IPR029021">
    <property type="entry name" value="Prot-tyrosine_phosphatase-like"/>
</dbReference>
<dbReference type="GO" id="GO:0004721">
    <property type="term" value="F:phosphoprotein phosphatase activity"/>
    <property type="evidence" value="ECO:0007669"/>
    <property type="project" value="InterPro"/>
</dbReference>
<protein>
    <submittedName>
        <fullName evidence="1">Uncharacterized protein</fullName>
    </submittedName>
</protein>
<evidence type="ECO:0000313" key="2">
    <source>
        <dbReference type="Proteomes" id="UP000811619"/>
    </source>
</evidence>
<dbReference type="Proteomes" id="UP000811619">
    <property type="component" value="Unassembled WGS sequence"/>
</dbReference>
<dbReference type="EMBL" id="SRPY01000106">
    <property type="protein sequence ID" value="KAG5928624.1"/>
    <property type="molecule type" value="Genomic_DNA"/>
</dbReference>
<name>A0A8K0NKT5_9HYPO</name>
<keyword evidence="2" id="KW-1185">Reference proteome</keyword>
<dbReference type="InterPro" id="IPR026893">
    <property type="entry name" value="Tyr/Ser_Pase_IphP-type"/>
</dbReference>